<gene>
    <name evidence="1" type="ORF">ACFFJ3_06285</name>
</gene>
<evidence type="ECO:0000313" key="2">
    <source>
        <dbReference type="Proteomes" id="UP001589792"/>
    </source>
</evidence>
<dbReference type="RefSeq" id="WP_380673809.1">
    <property type="nucleotide sequence ID" value="NZ_CP173186.1"/>
</dbReference>
<name>A0ABV6EAS4_9GAMM</name>
<reference evidence="1 2" key="1">
    <citation type="submission" date="2024-09" db="EMBL/GenBank/DDBJ databases">
        <authorList>
            <person name="Sun Q."/>
            <person name="Mori K."/>
        </authorList>
    </citation>
    <scope>NUCLEOTIDE SEQUENCE [LARGE SCALE GENOMIC DNA]</scope>
    <source>
        <strain evidence="1 2">CCM 8626</strain>
    </source>
</reference>
<comment type="caution">
    <text evidence="1">The sequence shown here is derived from an EMBL/GenBank/DDBJ whole genome shotgun (WGS) entry which is preliminary data.</text>
</comment>
<accession>A0ABV6EAS4</accession>
<dbReference type="Pfam" id="PF11185">
    <property type="entry name" value="DUF2971"/>
    <property type="match status" value="1"/>
</dbReference>
<protein>
    <submittedName>
        <fullName evidence="1">DUF2971 domain-containing protein</fullName>
    </submittedName>
</protein>
<dbReference type="InterPro" id="IPR021352">
    <property type="entry name" value="DUF2971"/>
</dbReference>
<sequence length="297" mass="34939">MKLYKYMSYGNFEKFIDSGCVVFSNAQKFNDVFEVSNYFSENLIIENESSFEKWLRPITNISNSVILCLTRNPLNTLMWAHYADSHKGVVIGIDIYKTDMILPEENILPAQFGNIIYTHTRPSNDILSKENIANGYAQKIEFDLRNMEALQRKYLYKSAEWAYEEEVRIVKHCNYSKFKKSEYYQSFSLMELPFNSVVEIYFGINFEKNKMKKDTYVKLTSKYKNLALKQCSLNLKGWNLLPISLSENDFIANEEDDKEWVPIKVSSFDLIIMKSKEKLRGIIKFMQRKTRRNCSGK</sequence>
<dbReference type="EMBL" id="JBHLXG010000004">
    <property type="protein sequence ID" value="MFC0226112.1"/>
    <property type="molecule type" value="Genomic_DNA"/>
</dbReference>
<proteinExistence type="predicted"/>
<dbReference type="Proteomes" id="UP001589792">
    <property type="component" value="Unassembled WGS sequence"/>
</dbReference>
<evidence type="ECO:0000313" key="1">
    <source>
        <dbReference type="EMBL" id="MFC0226112.1"/>
    </source>
</evidence>
<organism evidence="1 2">
    <name type="scientific">Serratia aquatilis</name>
    <dbReference type="NCBI Taxonomy" id="1737515"/>
    <lineage>
        <taxon>Bacteria</taxon>
        <taxon>Pseudomonadati</taxon>
        <taxon>Pseudomonadota</taxon>
        <taxon>Gammaproteobacteria</taxon>
        <taxon>Enterobacterales</taxon>
        <taxon>Yersiniaceae</taxon>
        <taxon>Serratia</taxon>
    </lineage>
</organism>
<keyword evidence="2" id="KW-1185">Reference proteome</keyword>